<keyword evidence="1" id="KW-0472">Membrane</keyword>
<gene>
    <name evidence="2" type="ORF">GEMMAAP_07810</name>
</gene>
<evidence type="ECO:0000313" key="3">
    <source>
        <dbReference type="Proteomes" id="UP000076404"/>
    </source>
</evidence>
<dbReference type="STRING" id="1379270.GEMMAAP_07810"/>
<sequence>MIRWLIAVALGLLAAWFAYGRSVGTARSPQSALTWLLALLRGAAVTVVAALLLSAPLGRATPRAPLVAIDVSASWRRAVGDESTYVRTWRQQLADSVFAGLPGDAPVVFVGDSLRDASTTDAAQLTPQDLSTRLRPAVDRAASLGRSLVLVTDGEVDDADALSEAPPGSRVLRLAHAPRRDVGLADLAVPVSATGADTIAIAATVAAGGVATPDGTLHIRLDGTEVATAAVPALAPYANTRIAIPVVVPRGDRTAIVQAVLDIASDVELRNDTLTVAMDVGDKPTAVFVSTAPDIDVREVLTVLRGALDVPTRAYLRIAPNVWRVEGSLAPISEAEVKVRAAAAGMLIVHGDTAWRPAPSASATTARALWVPAPPTQIARAGELTRTPEWYAAAAPPSPLMAALSALPFDSLPPVTLAGPAQGTETVLTMRLGKRGDAQPAIATREAGGTRTVVISGSGYAGWSLRAGRNRDAFTALWGAIFDWVSAGRGDLRAARPVPGVQRAGEPVMWRRGGADSVVPVRLARRASAGASRDSVAVRFGTRYEATSAMIPAGVYDVQAAGGASVLVVNASREWVPRAPGVQAGPLARGVAGSDAPRLADAGWPFVLALLLLCAEWLARRAAGQR</sequence>
<protein>
    <recommendedName>
        <fullName evidence="4">Aerotolerance regulator N-terminal domain-containing protein</fullName>
    </recommendedName>
</protein>
<evidence type="ECO:0000256" key="1">
    <source>
        <dbReference type="SAM" id="Phobius"/>
    </source>
</evidence>
<feature type="transmembrane region" description="Helical" evidence="1">
    <location>
        <begin position="32"/>
        <end position="53"/>
    </location>
</feature>
<dbReference type="PANTHER" id="PTHR37947:SF1">
    <property type="entry name" value="BLL2462 PROTEIN"/>
    <property type="match status" value="1"/>
</dbReference>
<reference evidence="2 3" key="2">
    <citation type="journal article" date="2016" name="Environ. Microbiol. Rep.">
        <title>Metagenomic evidence for the presence of phototrophic Gemmatimonadetes bacteria in diverse environments.</title>
        <authorList>
            <person name="Zeng Y."/>
            <person name="Baumbach J."/>
            <person name="Barbosa E.G."/>
            <person name="Azevedo V."/>
            <person name="Zhang C."/>
            <person name="Koblizek M."/>
        </authorList>
    </citation>
    <scope>NUCLEOTIDE SEQUENCE [LARGE SCALE GENOMIC DNA]</scope>
    <source>
        <strain evidence="2 3">AP64</strain>
    </source>
</reference>
<dbReference type="eggNOG" id="COG1572">
    <property type="taxonomic scope" value="Bacteria"/>
</dbReference>
<dbReference type="OrthoDB" id="9770385at2"/>
<accession>A0A143BI99</accession>
<name>A0A143BI99_9BACT</name>
<dbReference type="PANTHER" id="PTHR37947">
    <property type="entry name" value="BLL2462 PROTEIN"/>
    <property type="match status" value="1"/>
</dbReference>
<proteinExistence type="predicted"/>
<dbReference type="Proteomes" id="UP000076404">
    <property type="component" value="Chromosome"/>
</dbReference>
<keyword evidence="1" id="KW-0812">Transmembrane</keyword>
<dbReference type="AlphaFoldDB" id="A0A143BI99"/>
<reference evidence="2 3" key="1">
    <citation type="journal article" date="2014" name="Proc. Natl. Acad. Sci. U.S.A.">
        <title>Functional type 2 photosynthetic reaction centers found in the rare bacterial phylum Gemmatimonadetes.</title>
        <authorList>
            <person name="Zeng Y."/>
            <person name="Feng F."/>
            <person name="Medova H."/>
            <person name="Dean J."/>
            <person name="Koblizek M."/>
        </authorList>
    </citation>
    <scope>NUCLEOTIDE SEQUENCE [LARGE SCALE GENOMIC DNA]</scope>
    <source>
        <strain evidence="2 3">AP64</strain>
    </source>
</reference>
<dbReference type="EMBL" id="CP011454">
    <property type="protein sequence ID" value="AMW04766.1"/>
    <property type="molecule type" value="Genomic_DNA"/>
</dbReference>
<evidence type="ECO:0008006" key="4">
    <source>
        <dbReference type="Google" id="ProtNLM"/>
    </source>
</evidence>
<keyword evidence="1" id="KW-1133">Transmembrane helix</keyword>
<evidence type="ECO:0000313" key="2">
    <source>
        <dbReference type="EMBL" id="AMW04766.1"/>
    </source>
</evidence>
<dbReference type="KEGG" id="gph:GEMMAAP_07810"/>
<keyword evidence="3" id="KW-1185">Reference proteome</keyword>
<organism evidence="2 3">
    <name type="scientific">Gemmatimonas phototrophica</name>
    <dbReference type="NCBI Taxonomy" id="1379270"/>
    <lineage>
        <taxon>Bacteria</taxon>
        <taxon>Pseudomonadati</taxon>
        <taxon>Gemmatimonadota</taxon>
        <taxon>Gemmatimonadia</taxon>
        <taxon>Gemmatimonadales</taxon>
        <taxon>Gemmatimonadaceae</taxon>
        <taxon>Gemmatimonas</taxon>
    </lineage>
</organism>
<dbReference type="RefSeq" id="WP_026850527.1">
    <property type="nucleotide sequence ID" value="NZ_CP011454.1"/>
</dbReference>